<evidence type="ECO:0000256" key="2">
    <source>
        <dbReference type="ARBA" id="ARBA00023067"/>
    </source>
</evidence>
<comment type="similarity">
    <text evidence="1 4">Belongs to the bacterial histone-like protein family.</text>
</comment>
<gene>
    <name evidence="5" type="ORF">F0L46_01590</name>
</gene>
<organism evidence="5 6">
    <name type="scientific">Salinarimonas soli</name>
    <dbReference type="NCBI Taxonomy" id="1638099"/>
    <lineage>
        <taxon>Bacteria</taxon>
        <taxon>Pseudomonadati</taxon>
        <taxon>Pseudomonadota</taxon>
        <taxon>Alphaproteobacteria</taxon>
        <taxon>Hyphomicrobiales</taxon>
        <taxon>Salinarimonadaceae</taxon>
        <taxon>Salinarimonas</taxon>
    </lineage>
</organism>
<dbReference type="CDD" id="cd13831">
    <property type="entry name" value="HU"/>
    <property type="match status" value="1"/>
</dbReference>
<keyword evidence="3 5" id="KW-0238">DNA-binding</keyword>
<dbReference type="PANTHER" id="PTHR33175:SF3">
    <property type="entry name" value="DNA-BINDING PROTEIN HU-BETA"/>
    <property type="match status" value="1"/>
</dbReference>
<proteinExistence type="inferred from homology"/>
<dbReference type="InterPro" id="IPR000119">
    <property type="entry name" value="Hist_DNA-bd"/>
</dbReference>
<dbReference type="InterPro" id="IPR010992">
    <property type="entry name" value="IHF-like_DNA-bd_dom_sf"/>
</dbReference>
<dbReference type="AlphaFoldDB" id="A0A5B2W172"/>
<comment type="caution">
    <text evidence="5">The sequence shown here is derived from an EMBL/GenBank/DDBJ whole genome shotgun (WGS) entry which is preliminary data.</text>
</comment>
<dbReference type="Proteomes" id="UP000323142">
    <property type="component" value="Unassembled WGS sequence"/>
</dbReference>
<dbReference type="GO" id="GO:0003677">
    <property type="term" value="F:DNA binding"/>
    <property type="evidence" value="ECO:0007669"/>
    <property type="project" value="UniProtKB-KW"/>
</dbReference>
<dbReference type="EMBL" id="VUOA01000005">
    <property type="protein sequence ID" value="KAA2243969.1"/>
    <property type="molecule type" value="Genomic_DNA"/>
</dbReference>
<evidence type="ECO:0000256" key="1">
    <source>
        <dbReference type="ARBA" id="ARBA00010529"/>
    </source>
</evidence>
<protein>
    <submittedName>
        <fullName evidence="5">HU family DNA-binding protein</fullName>
    </submittedName>
</protein>
<accession>A0A5B2W172</accession>
<dbReference type="Gene3D" id="4.10.520.10">
    <property type="entry name" value="IHF-like DNA-binding proteins"/>
    <property type="match status" value="1"/>
</dbReference>
<sequence length="91" mass="9381">MNKGELVSAIADKANLGKGQAAEVLDATIAVITDALKRGEEVKIVGFGTFTVAERAAGEARNPRTGEKVQVAASKTPKFKAGAGLKDQLNA</sequence>
<dbReference type="PANTHER" id="PTHR33175">
    <property type="entry name" value="DNA-BINDING PROTEIN HU"/>
    <property type="match status" value="1"/>
</dbReference>
<reference evidence="5 6" key="1">
    <citation type="submission" date="2019-09" db="EMBL/GenBank/DDBJ databases">
        <title>Salinarimonas rosea gen. nov., sp. nov., a new member of the a-2 subgroup of the Proteobacteria.</title>
        <authorList>
            <person name="Liu J."/>
        </authorList>
    </citation>
    <scope>NUCLEOTIDE SEQUENCE [LARGE SCALE GENOMIC DNA]</scope>
    <source>
        <strain evidence="5 6">BN140002</strain>
    </source>
</reference>
<evidence type="ECO:0000313" key="6">
    <source>
        <dbReference type="Proteomes" id="UP000323142"/>
    </source>
</evidence>
<evidence type="ECO:0000313" key="5">
    <source>
        <dbReference type="EMBL" id="KAA2243969.1"/>
    </source>
</evidence>
<name>A0A5B2W172_9HYPH</name>
<dbReference type="GO" id="GO:0030527">
    <property type="term" value="F:structural constituent of chromatin"/>
    <property type="evidence" value="ECO:0007669"/>
    <property type="project" value="InterPro"/>
</dbReference>
<dbReference type="OrthoDB" id="9799835at2"/>
<evidence type="ECO:0000256" key="3">
    <source>
        <dbReference type="ARBA" id="ARBA00023125"/>
    </source>
</evidence>
<reference evidence="5 6" key="2">
    <citation type="submission" date="2019-09" db="EMBL/GenBank/DDBJ databases">
        <authorList>
            <person name="Jin C."/>
        </authorList>
    </citation>
    <scope>NUCLEOTIDE SEQUENCE [LARGE SCALE GENOMIC DNA]</scope>
    <source>
        <strain evidence="5 6">BN140002</strain>
    </source>
</reference>
<dbReference type="Pfam" id="PF00216">
    <property type="entry name" value="Bac_DNA_binding"/>
    <property type="match status" value="1"/>
</dbReference>
<dbReference type="PRINTS" id="PR01727">
    <property type="entry name" value="DNABINDINGHU"/>
</dbReference>
<dbReference type="SUPFAM" id="SSF47729">
    <property type="entry name" value="IHF-like DNA-binding proteins"/>
    <property type="match status" value="1"/>
</dbReference>
<keyword evidence="6" id="KW-1185">Reference proteome</keyword>
<evidence type="ECO:0000256" key="4">
    <source>
        <dbReference type="RuleBase" id="RU003939"/>
    </source>
</evidence>
<keyword evidence="2" id="KW-0226">DNA condensation</keyword>
<dbReference type="GO" id="GO:0030261">
    <property type="term" value="P:chromosome condensation"/>
    <property type="evidence" value="ECO:0007669"/>
    <property type="project" value="UniProtKB-KW"/>
</dbReference>
<dbReference type="SMART" id="SM00411">
    <property type="entry name" value="BHL"/>
    <property type="match status" value="1"/>
</dbReference>